<accession>A0ACB8B5R3</accession>
<sequence length="757" mass="85001">MLDKCSGIGTQDSFVCHHSVLRRVLWFAFDDENKKPIDLLFVNHIFYNLAYPAFLSSLTFWTERSFLDAMSRFGGAAGRPCSADTHLVKTITICFLPSSLRLSVELLEHFSKPVLFPNLHVVRFAFAFGAPLVPGLPGSVLCGRIAKNAIENADWLNPCSLSFGYLHMLNPKRFEWASSLPSSSGAGVVAQRSRFCMIGVHSNLRRLFCSWTNLDSIYLDGVCLLHMDNFSTCRVFLPVACVHVRLPEDQVSSNTETDTIVKFLAVPGCIVGSNECQTLLLERSWLKNNPEASDTPVRVASLFAGGTILSLQGFTHLQRTRFRNTFFGKVSKRPVDRIEAYATWLYLWIARHFSMFLAFLTLRLGFSSRQLCTSVFPALSTFVFQFGFDARRSWSTSIPALVYKLRRMPSRLFKGTHWMPRASLRYFAGQSLPTPPILVRFYGLLILHILATVHALAAVPSSWTAPVPLSHYLHLQQRITIVLKAAVLPSLAVIKAHRRTIFFIFLIETWLFVILPPDIAPCVFRCIPSASRMVLSDMSRPWAALESSPTSSTQIPSRIIALPSVPIRMRLAPGSQCISVHCHQDGILLPHMTGFVLPDTVHLDFMKAMYNESAPMAKARAHPSDYIDQDEDDFVPRRKRAVTMMRQLFPGCATNGTRPCSLDQCAVRVRRGSQVDAWGNFSVSLTSYPMARRLLPNMVLSAKLTMRGMKNRVDRAVKHFRLATWKSQHPVPLKIAASSAPRLIIPSMREDASSFES</sequence>
<proteinExistence type="predicted"/>
<evidence type="ECO:0000313" key="2">
    <source>
        <dbReference type="Proteomes" id="UP000790709"/>
    </source>
</evidence>
<protein>
    <submittedName>
        <fullName evidence="1">Uncharacterized protein</fullName>
    </submittedName>
</protein>
<comment type="caution">
    <text evidence="1">The sequence shown here is derived from an EMBL/GenBank/DDBJ whole genome shotgun (WGS) entry which is preliminary data.</text>
</comment>
<reference evidence="1" key="1">
    <citation type="journal article" date="2021" name="New Phytol.">
        <title>Evolutionary innovations through gain and loss of genes in the ectomycorrhizal Boletales.</title>
        <authorList>
            <person name="Wu G."/>
            <person name="Miyauchi S."/>
            <person name="Morin E."/>
            <person name="Kuo A."/>
            <person name="Drula E."/>
            <person name="Varga T."/>
            <person name="Kohler A."/>
            <person name="Feng B."/>
            <person name="Cao Y."/>
            <person name="Lipzen A."/>
            <person name="Daum C."/>
            <person name="Hundley H."/>
            <person name="Pangilinan J."/>
            <person name="Johnson J."/>
            <person name="Barry K."/>
            <person name="LaButti K."/>
            <person name="Ng V."/>
            <person name="Ahrendt S."/>
            <person name="Min B."/>
            <person name="Choi I.G."/>
            <person name="Park H."/>
            <person name="Plett J.M."/>
            <person name="Magnuson J."/>
            <person name="Spatafora J.W."/>
            <person name="Nagy L.G."/>
            <person name="Henrissat B."/>
            <person name="Grigoriev I.V."/>
            <person name="Yang Z.L."/>
            <person name="Xu J."/>
            <person name="Martin F.M."/>
        </authorList>
    </citation>
    <scope>NUCLEOTIDE SEQUENCE</scope>
    <source>
        <strain evidence="1">KUC20120723A-06</strain>
    </source>
</reference>
<evidence type="ECO:0000313" key="1">
    <source>
        <dbReference type="EMBL" id="KAH7921010.1"/>
    </source>
</evidence>
<keyword evidence="2" id="KW-1185">Reference proteome</keyword>
<name>A0ACB8B5R3_9AGAM</name>
<organism evidence="1 2">
    <name type="scientific">Leucogyrophana mollusca</name>
    <dbReference type="NCBI Taxonomy" id="85980"/>
    <lineage>
        <taxon>Eukaryota</taxon>
        <taxon>Fungi</taxon>
        <taxon>Dikarya</taxon>
        <taxon>Basidiomycota</taxon>
        <taxon>Agaricomycotina</taxon>
        <taxon>Agaricomycetes</taxon>
        <taxon>Agaricomycetidae</taxon>
        <taxon>Boletales</taxon>
        <taxon>Boletales incertae sedis</taxon>
        <taxon>Leucogyrophana</taxon>
    </lineage>
</organism>
<dbReference type="EMBL" id="MU266546">
    <property type="protein sequence ID" value="KAH7921010.1"/>
    <property type="molecule type" value="Genomic_DNA"/>
</dbReference>
<gene>
    <name evidence="1" type="ORF">BV22DRAFT_760338</name>
</gene>
<dbReference type="Proteomes" id="UP000790709">
    <property type="component" value="Unassembled WGS sequence"/>
</dbReference>